<evidence type="ECO:0000313" key="1">
    <source>
        <dbReference type="EMBL" id="MPM47212.1"/>
    </source>
</evidence>
<organism evidence="1">
    <name type="scientific">bioreactor metagenome</name>
    <dbReference type="NCBI Taxonomy" id="1076179"/>
    <lineage>
        <taxon>unclassified sequences</taxon>
        <taxon>metagenomes</taxon>
        <taxon>ecological metagenomes</taxon>
    </lineage>
</organism>
<dbReference type="EMBL" id="VSSQ01011587">
    <property type="protein sequence ID" value="MPM47212.1"/>
    <property type="molecule type" value="Genomic_DNA"/>
</dbReference>
<comment type="caution">
    <text evidence="1">The sequence shown here is derived from an EMBL/GenBank/DDBJ whole genome shotgun (WGS) entry which is preliminary data.</text>
</comment>
<sequence>MVIQPTSDRVQAIRYQTGIWPDRFWTEADVPLTTISLEGFDSFAQALFVQQTVDLANWGETYAYRYDASTHTWGISLAVHKPLHIQVRPVSKTVRAFRYQTGPTPSGSWTEVDMSHSVLALDSFDSTQDRLFIQQSEDLLSWGDTYTYQHDSTKDAWGLMHTEKHEKKAIESLDMKLYGLYPVSKSSTYYSSVLGTGLKLNIALDQDDKLIAYGEVAYSRGPSKSDWTEAMQAVNISVGLGYRFGLSEKLQLAPELGYGVVLHLLKADFDGDGTEALETFLDQQVRFSLNLTYALTDTYTLIVAPLGVLFFEKGTIGSLLGIQTALRYTF</sequence>
<proteinExistence type="predicted"/>
<reference evidence="1" key="1">
    <citation type="submission" date="2019-08" db="EMBL/GenBank/DDBJ databases">
        <authorList>
            <person name="Kucharzyk K."/>
            <person name="Murdoch R.W."/>
            <person name="Higgins S."/>
            <person name="Loffler F."/>
        </authorList>
    </citation>
    <scope>NUCLEOTIDE SEQUENCE</scope>
</reference>
<accession>A0A645A2F8</accession>
<name>A0A645A2F8_9ZZZZ</name>
<dbReference type="AlphaFoldDB" id="A0A645A2F8"/>
<protein>
    <submittedName>
        <fullName evidence="1">Uncharacterized protein</fullName>
    </submittedName>
</protein>
<gene>
    <name evidence="1" type="ORF">SDC9_93920</name>
</gene>